<dbReference type="Proteomes" id="UP001164539">
    <property type="component" value="Chromosome 9"/>
</dbReference>
<proteinExistence type="predicted"/>
<gene>
    <name evidence="1" type="ORF">OWV82_017529</name>
</gene>
<sequence length="430" mass="47599">MTSLPQPWISSLNTIKTLSSAKPKLSSFKVSFSLNSESPQPISEDSPETTLDPVKLAFEKAKAYKKLKESNPDSKNEQNRDQVADSVKAAMEKAKEYKNNKGIVDSGVSSGLKGESRGNSPNVNAEKKVDKKEELKISSIDFMGLNFADKKEGRGLPAGLVPVSDPFPEGENPEVEIIVGDTSNFGDSTASKPEPSQGDNSDFYKPKVSTWGVFPRPVNISKTFGGGKVIRPGDVLETAEDRAAKEERTKQLIAAYKKKVGLNVDPKLKFECEKALKDGDSLMDSGQLKEALPYYEKVMKKMAFKSELHGLAALQWSICQDSLRRPKEARVMYEKLQSHPNATVSKRAQQFMFSFQAMEMMKVTNSKFSTRNTGYRSYFEAFVEDKTNYLVQEAGAEKGALSQALPYMIFLVSPIFVILLFAVQKGSISF</sequence>
<accession>A0ACC1XJ73</accession>
<protein>
    <submittedName>
        <fullName evidence="1">Cytochrome C oxidase subunit</fullName>
    </submittedName>
</protein>
<comment type="caution">
    <text evidence="1">The sequence shown here is derived from an EMBL/GenBank/DDBJ whole genome shotgun (WGS) entry which is preliminary data.</text>
</comment>
<keyword evidence="2" id="KW-1185">Reference proteome</keyword>
<evidence type="ECO:0000313" key="1">
    <source>
        <dbReference type="EMBL" id="KAJ4711519.1"/>
    </source>
</evidence>
<evidence type="ECO:0000313" key="2">
    <source>
        <dbReference type="Proteomes" id="UP001164539"/>
    </source>
</evidence>
<organism evidence="1 2">
    <name type="scientific">Melia azedarach</name>
    <name type="common">Chinaberry tree</name>
    <dbReference type="NCBI Taxonomy" id="155640"/>
    <lineage>
        <taxon>Eukaryota</taxon>
        <taxon>Viridiplantae</taxon>
        <taxon>Streptophyta</taxon>
        <taxon>Embryophyta</taxon>
        <taxon>Tracheophyta</taxon>
        <taxon>Spermatophyta</taxon>
        <taxon>Magnoliopsida</taxon>
        <taxon>eudicotyledons</taxon>
        <taxon>Gunneridae</taxon>
        <taxon>Pentapetalae</taxon>
        <taxon>rosids</taxon>
        <taxon>malvids</taxon>
        <taxon>Sapindales</taxon>
        <taxon>Meliaceae</taxon>
        <taxon>Melia</taxon>
    </lineage>
</organism>
<dbReference type="EMBL" id="CM051402">
    <property type="protein sequence ID" value="KAJ4711519.1"/>
    <property type="molecule type" value="Genomic_DNA"/>
</dbReference>
<name>A0ACC1XJ73_MELAZ</name>
<reference evidence="1 2" key="1">
    <citation type="journal article" date="2023" name="Science">
        <title>Complex scaffold remodeling in plant triterpene biosynthesis.</title>
        <authorList>
            <person name="De La Pena R."/>
            <person name="Hodgson H."/>
            <person name="Liu J.C."/>
            <person name="Stephenson M.J."/>
            <person name="Martin A.C."/>
            <person name="Owen C."/>
            <person name="Harkess A."/>
            <person name="Leebens-Mack J."/>
            <person name="Jimenez L.E."/>
            <person name="Osbourn A."/>
            <person name="Sattely E.S."/>
        </authorList>
    </citation>
    <scope>NUCLEOTIDE SEQUENCE [LARGE SCALE GENOMIC DNA]</scope>
    <source>
        <strain evidence="2">cv. JPN11</strain>
        <tissue evidence="1">Leaf</tissue>
    </source>
</reference>